<evidence type="ECO:0000313" key="1">
    <source>
        <dbReference type="EMBL" id="CAF4310038.1"/>
    </source>
</evidence>
<sequence length="20" mass="2307">METSEIEIRKMVDQTLLAKA</sequence>
<reference evidence="1" key="1">
    <citation type="submission" date="2021-02" db="EMBL/GenBank/DDBJ databases">
        <authorList>
            <person name="Nowell W R."/>
        </authorList>
    </citation>
    <scope>NUCLEOTIDE SEQUENCE</scope>
</reference>
<name>A0A820ICX0_9BILA</name>
<proteinExistence type="predicted"/>
<gene>
    <name evidence="1" type="ORF">JBS370_LOCUS40685</name>
</gene>
<dbReference type="EMBL" id="CAJOBD010038286">
    <property type="protein sequence ID" value="CAF4310038.1"/>
    <property type="molecule type" value="Genomic_DNA"/>
</dbReference>
<organism evidence="1 2">
    <name type="scientific">Rotaria sordida</name>
    <dbReference type="NCBI Taxonomy" id="392033"/>
    <lineage>
        <taxon>Eukaryota</taxon>
        <taxon>Metazoa</taxon>
        <taxon>Spiralia</taxon>
        <taxon>Gnathifera</taxon>
        <taxon>Rotifera</taxon>
        <taxon>Eurotatoria</taxon>
        <taxon>Bdelloidea</taxon>
        <taxon>Philodinida</taxon>
        <taxon>Philodinidae</taxon>
        <taxon>Rotaria</taxon>
    </lineage>
</organism>
<dbReference type="Proteomes" id="UP000663836">
    <property type="component" value="Unassembled WGS sequence"/>
</dbReference>
<feature type="non-terminal residue" evidence="1">
    <location>
        <position position="20"/>
    </location>
</feature>
<dbReference type="AlphaFoldDB" id="A0A820ICX0"/>
<comment type="caution">
    <text evidence="1">The sequence shown here is derived from an EMBL/GenBank/DDBJ whole genome shotgun (WGS) entry which is preliminary data.</text>
</comment>
<evidence type="ECO:0000313" key="2">
    <source>
        <dbReference type="Proteomes" id="UP000663836"/>
    </source>
</evidence>
<protein>
    <submittedName>
        <fullName evidence="1">Uncharacterized protein</fullName>
    </submittedName>
</protein>
<accession>A0A820ICX0</accession>